<protein>
    <submittedName>
        <fullName evidence="1">Uncharacterized protein</fullName>
    </submittedName>
</protein>
<gene>
    <name evidence="1" type="ORF">R28058_30111</name>
</gene>
<evidence type="ECO:0000313" key="1">
    <source>
        <dbReference type="EMBL" id="CEQ05294.1"/>
    </source>
</evidence>
<sequence length="87" mass="10035">MKIIAKPAKAKRQNISNIPNTIAFTFIRNWLSDKKYASEREQYFIGNLSSQEVSLAMREIKWLSRNYKDLDIITVEDSGGNITKVII</sequence>
<dbReference type="RefSeq" id="WP_055340831.1">
    <property type="nucleotide sequence ID" value="NZ_CDNI01000024.1"/>
</dbReference>
<evidence type="ECO:0000313" key="2">
    <source>
        <dbReference type="Proteomes" id="UP000049127"/>
    </source>
</evidence>
<proteinExistence type="predicted"/>
<reference evidence="1 2" key="1">
    <citation type="submission" date="2015-01" db="EMBL/GenBank/DDBJ databases">
        <authorList>
            <person name="Aslett A.Martin."/>
            <person name="De Silva Nishadi"/>
        </authorList>
    </citation>
    <scope>NUCLEOTIDE SEQUENCE [LARGE SCALE GENOMIC DNA]</scope>
    <source>
        <strain evidence="1 2">R28058</strain>
    </source>
</reference>
<dbReference type="AlphaFoldDB" id="A0A0C7GCG7"/>
<organism evidence="1 2">
    <name type="scientific">Paraclostridium sordellii</name>
    <name type="common">Clostridium sordellii</name>
    <dbReference type="NCBI Taxonomy" id="1505"/>
    <lineage>
        <taxon>Bacteria</taxon>
        <taxon>Bacillati</taxon>
        <taxon>Bacillota</taxon>
        <taxon>Clostridia</taxon>
        <taxon>Peptostreptococcales</taxon>
        <taxon>Peptostreptococcaceae</taxon>
        <taxon>Paraclostridium</taxon>
    </lineage>
</organism>
<dbReference type="EMBL" id="CEKZ01000024">
    <property type="protein sequence ID" value="CEQ05294.1"/>
    <property type="molecule type" value="Genomic_DNA"/>
</dbReference>
<name>A0A0C7GCG7_PARSO</name>
<dbReference type="OrthoDB" id="1754126at2"/>
<dbReference type="Proteomes" id="UP000049127">
    <property type="component" value="Unassembled WGS sequence"/>
</dbReference>
<accession>A0A0C7GCG7</accession>